<dbReference type="AlphaFoldDB" id="A0A2U9T7V4"/>
<evidence type="ECO:0000313" key="4">
    <source>
        <dbReference type="Proteomes" id="UP000249447"/>
    </source>
</evidence>
<accession>A0A2U9T7V4</accession>
<organism evidence="3 4">
    <name type="scientific">Marilutibacter maris</name>
    <dbReference type="NCBI Taxonomy" id="1605891"/>
    <lineage>
        <taxon>Bacteria</taxon>
        <taxon>Pseudomonadati</taxon>
        <taxon>Pseudomonadota</taxon>
        <taxon>Gammaproteobacteria</taxon>
        <taxon>Lysobacterales</taxon>
        <taxon>Lysobacteraceae</taxon>
        <taxon>Marilutibacter</taxon>
    </lineage>
</organism>
<reference evidence="3 4" key="1">
    <citation type="submission" date="2018-05" db="EMBL/GenBank/DDBJ databases">
        <title>The complete genome of Lysobacter maris HZ9B, a marine bacterium antagonistic against terrestrial plant pathogens.</title>
        <authorList>
            <person name="Zhang X.-Q."/>
        </authorList>
    </citation>
    <scope>NUCLEOTIDE SEQUENCE [LARGE SCALE GENOMIC DNA]</scope>
    <source>
        <strain evidence="3 4">HZ9B</strain>
    </source>
</reference>
<gene>
    <name evidence="3" type="ORF">C9I47_1756</name>
</gene>
<dbReference type="EMBL" id="CP029843">
    <property type="protein sequence ID" value="AWV07445.1"/>
    <property type="molecule type" value="Genomic_DNA"/>
</dbReference>
<dbReference type="CDD" id="cd00293">
    <property type="entry name" value="USP-like"/>
    <property type="match status" value="1"/>
</dbReference>
<feature type="domain" description="UspA" evidence="2">
    <location>
        <begin position="2"/>
        <end position="140"/>
    </location>
</feature>
<dbReference type="PRINTS" id="PR01438">
    <property type="entry name" value="UNVRSLSTRESS"/>
</dbReference>
<comment type="similarity">
    <text evidence="1">Belongs to the universal stress protein A family.</text>
</comment>
<evidence type="ECO:0000256" key="1">
    <source>
        <dbReference type="ARBA" id="ARBA00008791"/>
    </source>
</evidence>
<dbReference type="Pfam" id="PF00582">
    <property type="entry name" value="Usp"/>
    <property type="match status" value="1"/>
</dbReference>
<evidence type="ECO:0000313" key="3">
    <source>
        <dbReference type="EMBL" id="AWV07445.1"/>
    </source>
</evidence>
<dbReference type="Gene3D" id="3.40.50.620">
    <property type="entry name" value="HUPs"/>
    <property type="match status" value="1"/>
</dbReference>
<keyword evidence="4" id="KW-1185">Reference proteome</keyword>
<dbReference type="RefSeq" id="WP_111266548.1">
    <property type="nucleotide sequence ID" value="NZ_CP029843.1"/>
</dbReference>
<dbReference type="OrthoDB" id="9792500at2"/>
<dbReference type="InterPro" id="IPR006016">
    <property type="entry name" value="UspA"/>
</dbReference>
<evidence type="ECO:0000259" key="2">
    <source>
        <dbReference type="Pfam" id="PF00582"/>
    </source>
</evidence>
<dbReference type="SUPFAM" id="SSF52402">
    <property type="entry name" value="Adenine nucleotide alpha hydrolases-like"/>
    <property type="match status" value="1"/>
</dbReference>
<sequence length="140" mass="14801">MKILVPVDGSPISTRAARFAIKLAQKMDKPATLTLLAVSPPLFPGVERKIGVTAARRHHAEDHEQMLSATRKVLAQSGLDVHERCEIGDAAEVILAVAGKERSDLIVMGSHGRGAVKGLLLGSVSSKVIAQGKVPVSIVR</sequence>
<name>A0A2U9T7V4_9GAMM</name>
<dbReference type="PANTHER" id="PTHR46268">
    <property type="entry name" value="STRESS RESPONSE PROTEIN NHAX"/>
    <property type="match status" value="1"/>
</dbReference>
<protein>
    <recommendedName>
        <fullName evidence="2">UspA domain-containing protein</fullName>
    </recommendedName>
</protein>
<dbReference type="KEGG" id="lmb:C9I47_1756"/>
<dbReference type="Proteomes" id="UP000249447">
    <property type="component" value="Chromosome"/>
</dbReference>
<dbReference type="PANTHER" id="PTHR46268:SF6">
    <property type="entry name" value="UNIVERSAL STRESS PROTEIN UP12"/>
    <property type="match status" value="1"/>
</dbReference>
<dbReference type="InterPro" id="IPR014729">
    <property type="entry name" value="Rossmann-like_a/b/a_fold"/>
</dbReference>
<dbReference type="InterPro" id="IPR006015">
    <property type="entry name" value="Universal_stress_UspA"/>
</dbReference>
<proteinExistence type="inferred from homology"/>